<dbReference type="Pfam" id="PF01554">
    <property type="entry name" value="MatE"/>
    <property type="match status" value="2"/>
</dbReference>
<organism evidence="13 14">
    <name type="scientific">Sharpea azabuensis</name>
    <dbReference type="NCBI Taxonomy" id="322505"/>
    <lineage>
        <taxon>Bacteria</taxon>
        <taxon>Bacillati</taxon>
        <taxon>Bacillota</taxon>
        <taxon>Erysipelotrichia</taxon>
        <taxon>Erysipelotrichales</taxon>
        <taxon>Coprobacillaceae</taxon>
        <taxon>Sharpea</taxon>
    </lineage>
</organism>
<evidence type="ECO:0000256" key="3">
    <source>
        <dbReference type="ARBA" id="ARBA00010199"/>
    </source>
</evidence>
<comment type="function">
    <text evidence="1">Multidrug efflux pump.</text>
</comment>
<dbReference type="InterPro" id="IPR002528">
    <property type="entry name" value="MATE_fam"/>
</dbReference>
<keyword evidence="11" id="KW-0472">Membrane</keyword>
<keyword evidence="7" id="KW-1003">Cell membrane</keyword>
<dbReference type="PANTHER" id="PTHR43298">
    <property type="entry name" value="MULTIDRUG RESISTANCE PROTEIN NORM-RELATED"/>
    <property type="match status" value="1"/>
</dbReference>
<sequence>MKNDLIEGHVGKSILYFTIPLLIGNFFQLLYNTVDSYVVGNYVSPDALAAVGQSTPIINVIVGAFLGLSTGAGVVISQYYGAKDDKRMSLAVHSAAALTLVLCMIFTIIGILVARPILELIRSPQSIMTLATLYLKIYFYGVSFVLIYNMGSGILRAIGDSKRPLYYLAISSLANVIFDFVFVLYLHLGVAGVAYGTLISQGLSALLVVIRLLSVQANYRLSVSRIHFDRRMTKKIIQIGVPTAIQNCIVSFSNVWSTSYINRFGANAVAGYAAYTKIDQFVILPVQSFSLAITTFVGQNVGAKKYERVKKGIRQTLIMNEIIAFFFMVGLFFFGHRIIGLFTKKTDVIESGFLMAKVMCAGYIFIPITNILAGALRGVGISKIPMYTMVGCYVVIRQIYLAIAYHFDHSIVVVYLGWPLTWVICAILLVVYFKKANWLAHHQ</sequence>
<keyword evidence="6" id="KW-0050">Antiport</keyword>
<keyword evidence="5" id="KW-0813">Transport</keyword>
<evidence type="ECO:0000256" key="5">
    <source>
        <dbReference type="ARBA" id="ARBA00022448"/>
    </source>
</evidence>
<dbReference type="EMBL" id="FNYK01000008">
    <property type="protein sequence ID" value="SEI53898.1"/>
    <property type="molecule type" value="Genomic_DNA"/>
</dbReference>
<protein>
    <recommendedName>
        <fullName evidence="4">Probable multidrug resistance protein NorM</fullName>
    </recommendedName>
    <alternativeName>
        <fullName evidence="12">Multidrug-efflux transporter</fullName>
    </alternativeName>
</protein>
<evidence type="ECO:0000256" key="1">
    <source>
        <dbReference type="ARBA" id="ARBA00003408"/>
    </source>
</evidence>
<dbReference type="AlphaFoldDB" id="A0A1H6RDH2"/>
<evidence type="ECO:0000256" key="8">
    <source>
        <dbReference type="ARBA" id="ARBA00022692"/>
    </source>
</evidence>
<dbReference type="RefSeq" id="WP_074731379.1">
    <property type="nucleotide sequence ID" value="NZ_FNYK01000008.1"/>
</dbReference>
<dbReference type="eggNOG" id="COG0534">
    <property type="taxonomic scope" value="Bacteria"/>
</dbReference>
<evidence type="ECO:0000256" key="4">
    <source>
        <dbReference type="ARBA" id="ARBA00020268"/>
    </source>
</evidence>
<dbReference type="PANTHER" id="PTHR43298:SF2">
    <property type="entry name" value="FMN_FAD EXPORTER YEEO-RELATED"/>
    <property type="match status" value="1"/>
</dbReference>
<reference evidence="14" key="1">
    <citation type="submission" date="2016-10" db="EMBL/GenBank/DDBJ databases">
        <authorList>
            <person name="Varghese N."/>
        </authorList>
    </citation>
    <scope>NUCLEOTIDE SEQUENCE [LARGE SCALE GENOMIC DNA]</scope>
    <source>
        <strain evidence="14">DSM 20406</strain>
    </source>
</reference>
<evidence type="ECO:0000256" key="10">
    <source>
        <dbReference type="ARBA" id="ARBA00023065"/>
    </source>
</evidence>
<evidence type="ECO:0000256" key="6">
    <source>
        <dbReference type="ARBA" id="ARBA00022449"/>
    </source>
</evidence>
<evidence type="ECO:0000313" key="13">
    <source>
        <dbReference type="EMBL" id="SEI53898.1"/>
    </source>
</evidence>
<evidence type="ECO:0000256" key="7">
    <source>
        <dbReference type="ARBA" id="ARBA00022475"/>
    </source>
</evidence>
<dbReference type="GO" id="GO:0005886">
    <property type="term" value="C:plasma membrane"/>
    <property type="evidence" value="ECO:0007669"/>
    <property type="project" value="UniProtKB-SubCell"/>
</dbReference>
<keyword evidence="9" id="KW-1133">Transmembrane helix</keyword>
<dbReference type="Proteomes" id="UP000183028">
    <property type="component" value="Unassembled WGS sequence"/>
</dbReference>
<gene>
    <name evidence="13" type="ORF">SAMN04487834_100858</name>
</gene>
<dbReference type="NCBIfam" id="TIGR00797">
    <property type="entry name" value="matE"/>
    <property type="match status" value="1"/>
</dbReference>
<dbReference type="InterPro" id="IPR050222">
    <property type="entry name" value="MATE_MdtK"/>
</dbReference>
<evidence type="ECO:0000256" key="11">
    <source>
        <dbReference type="ARBA" id="ARBA00023136"/>
    </source>
</evidence>
<keyword evidence="14" id="KW-1185">Reference proteome</keyword>
<dbReference type="InterPro" id="IPR048279">
    <property type="entry name" value="MdtK-like"/>
</dbReference>
<name>A0A1H6RDH2_9FIRM</name>
<evidence type="ECO:0000256" key="12">
    <source>
        <dbReference type="ARBA" id="ARBA00031636"/>
    </source>
</evidence>
<dbReference type="PIRSF" id="PIRSF006603">
    <property type="entry name" value="DinF"/>
    <property type="match status" value="1"/>
</dbReference>
<accession>A0A1H6RDH2</accession>
<dbReference type="OrthoDB" id="9776324at2"/>
<evidence type="ECO:0000256" key="9">
    <source>
        <dbReference type="ARBA" id="ARBA00022989"/>
    </source>
</evidence>
<comment type="subcellular location">
    <subcellularLocation>
        <location evidence="2">Cell membrane</location>
        <topology evidence="2">Multi-pass membrane protein</topology>
    </subcellularLocation>
</comment>
<proteinExistence type="inferred from homology"/>
<dbReference type="GO" id="GO:0042910">
    <property type="term" value="F:xenobiotic transmembrane transporter activity"/>
    <property type="evidence" value="ECO:0007669"/>
    <property type="project" value="InterPro"/>
</dbReference>
<evidence type="ECO:0000256" key="2">
    <source>
        <dbReference type="ARBA" id="ARBA00004651"/>
    </source>
</evidence>
<keyword evidence="8" id="KW-0812">Transmembrane</keyword>
<dbReference type="GO" id="GO:0006811">
    <property type="term" value="P:monoatomic ion transport"/>
    <property type="evidence" value="ECO:0007669"/>
    <property type="project" value="UniProtKB-KW"/>
</dbReference>
<dbReference type="GO" id="GO:0015297">
    <property type="term" value="F:antiporter activity"/>
    <property type="evidence" value="ECO:0007669"/>
    <property type="project" value="UniProtKB-KW"/>
</dbReference>
<comment type="similarity">
    <text evidence="3">Belongs to the multi antimicrobial extrusion (MATE) (TC 2.A.66.1) family.</text>
</comment>
<dbReference type="CDD" id="cd13138">
    <property type="entry name" value="MATE_yoeA_like"/>
    <property type="match status" value="1"/>
</dbReference>
<keyword evidence="10" id="KW-0406">Ion transport</keyword>
<dbReference type="STRING" id="322505.SAMN04487836_1547"/>
<evidence type="ECO:0000313" key="14">
    <source>
        <dbReference type="Proteomes" id="UP000183028"/>
    </source>
</evidence>